<dbReference type="Gene3D" id="1.10.260.40">
    <property type="entry name" value="lambda repressor-like DNA-binding domains"/>
    <property type="match status" value="1"/>
</dbReference>
<dbReference type="InterPro" id="IPR010982">
    <property type="entry name" value="Lambda_DNA-bd_dom_sf"/>
</dbReference>
<dbReference type="SMART" id="SM00530">
    <property type="entry name" value="HTH_XRE"/>
    <property type="match status" value="1"/>
</dbReference>
<comment type="caution">
    <text evidence="2">The sequence shown here is derived from an EMBL/GenBank/DDBJ whole genome shotgun (WGS) entry which is preliminary data.</text>
</comment>
<dbReference type="CDD" id="cd00093">
    <property type="entry name" value="HTH_XRE"/>
    <property type="match status" value="1"/>
</dbReference>
<dbReference type="Pfam" id="PF01381">
    <property type="entry name" value="HTH_3"/>
    <property type="match status" value="1"/>
</dbReference>
<reference evidence="2 3" key="1">
    <citation type="journal article" date="2019" name="Int. J. Syst. Evol. Microbiol.">
        <title>The Global Catalogue of Microorganisms (GCM) 10K type strain sequencing project: providing services to taxonomists for standard genome sequencing and annotation.</title>
        <authorList>
            <consortium name="The Broad Institute Genomics Platform"/>
            <consortium name="The Broad Institute Genome Sequencing Center for Infectious Disease"/>
            <person name="Wu L."/>
            <person name="Ma J."/>
        </authorList>
    </citation>
    <scope>NUCLEOTIDE SEQUENCE [LARGE SCALE GENOMIC DNA]</scope>
    <source>
        <strain evidence="2 3">JCM 13581</strain>
    </source>
</reference>
<gene>
    <name evidence="2" type="ORF">GCM10009716_17890</name>
</gene>
<proteinExistence type="predicted"/>
<dbReference type="InterPro" id="IPR001387">
    <property type="entry name" value="Cro/C1-type_HTH"/>
</dbReference>
<accession>A0ABN2P347</accession>
<evidence type="ECO:0000259" key="1">
    <source>
        <dbReference type="PROSITE" id="PS50943"/>
    </source>
</evidence>
<keyword evidence="3" id="KW-1185">Reference proteome</keyword>
<organism evidence="2 3">
    <name type="scientific">Streptomyces sodiiphilus</name>
    <dbReference type="NCBI Taxonomy" id="226217"/>
    <lineage>
        <taxon>Bacteria</taxon>
        <taxon>Bacillati</taxon>
        <taxon>Actinomycetota</taxon>
        <taxon>Actinomycetes</taxon>
        <taxon>Kitasatosporales</taxon>
        <taxon>Streptomycetaceae</taxon>
        <taxon>Streptomyces</taxon>
    </lineage>
</organism>
<dbReference type="SUPFAM" id="SSF47413">
    <property type="entry name" value="lambda repressor-like DNA-binding domains"/>
    <property type="match status" value="1"/>
</dbReference>
<dbReference type="PROSITE" id="PS50943">
    <property type="entry name" value="HTH_CROC1"/>
    <property type="match status" value="1"/>
</dbReference>
<dbReference type="Proteomes" id="UP001501303">
    <property type="component" value="Unassembled WGS sequence"/>
</dbReference>
<feature type="domain" description="HTH cro/C1-type" evidence="1">
    <location>
        <begin position="27"/>
        <end position="81"/>
    </location>
</feature>
<name>A0ABN2P347_9ACTN</name>
<protein>
    <recommendedName>
        <fullName evidence="1">HTH cro/C1-type domain-containing protein</fullName>
    </recommendedName>
</protein>
<evidence type="ECO:0000313" key="2">
    <source>
        <dbReference type="EMBL" id="GAA1908376.1"/>
    </source>
</evidence>
<evidence type="ECO:0000313" key="3">
    <source>
        <dbReference type="Proteomes" id="UP001501303"/>
    </source>
</evidence>
<dbReference type="EMBL" id="BAAAMJ010000015">
    <property type="protein sequence ID" value="GAA1908376.1"/>
    <property type="molecule type" value="Genomic_DNA"/>
</dbReference>
<sequence>MEIALDPLWDSGRIRALINSGDAGGLIRFVRQERGWRQTDLGRRAGYSASAISRLENAGSVADVHVLKSIAAALEIPVGVIGAVLGVTERSAARVAPAPRKEPAEEDPMHRRTLLAAFGLAVPSHLLLKVDDALASMPAPAGDVTLSTGASQLARARTLFDGGHHANLLTLLPQLLAGAHTVAESRMPEAYTHLAGCYGLATEALTKIGRYASARLTADRASVYAALSESPLAVASATRSLGIVLRHQDRADAAERLTLEAAAKLESSTGLRTLAERAAFAQMLCTGSYTAAQNGDRARALELIGDAERAARALPHRPVPGQSPTLTPAAVRLYEVGVHWALGDAGTAIHAGQALHPRQFHTPERRGRLHTDLARAWWQWGKPEQTAQELLLAHRAAPAEVRDRPTIRAIVTDLVRAHPRASGVRELAGALATSRRQL</sequence>